<sequence>MTGAIADAYDRSADAWRRGPARLYAQLADALLDRSPGLVRDRVVLDAAAGTGAMGDAARKRGAARVVSTDLAPAMLSAPAVVADLVHLPFHDGAFDLALAGFVLGHLSKPEAGLRELRRVAAGVVASAFAEGWSHPAKRVVEQVLAERGYRPPAWYVAFKEGRERYVGDPARLISLARAAGYAEVRVEQCEVTVGAVTAGDLVAWRLGMAHHAPFLATLSPATRHTVRSEAEQQLADAPPVVVPVLGLIAT</sequence>
<dbReference type="OrthoDB" id="3788230at2"/>
<dbReference type="Pfam" id="PF08241">
    <property type="entry name" value="Methyltransf_11"/>
    <property type="match status" value="1"/>
</dbReference>
<dbReference type="EMBL" id="AP012204">
    <property type="protein sequence ID" value="BAK36561.1"/>
    <property type="molecule type" value="Genomic_DNA"/>
</dbReference>
<keyword evidence="3" id="KW-1185">Reference proteome</keyword>
<evidence type="ECO:0000313" key="3">
    <source>
        <dbReference type="Proteomes" id="UP000007947"/>
    </source>
</evidence>
<name>F5XNB1_MICPN</name>
<evidence type="ECO:0000259" key="1">
    <source>
        <dbReference type="Pfam" id="PF08241"/>
    </source>
</evidence>
<evidence type="ECO:0000313" key="2">
    <source>
        <dbReference type="EMBL" id="BAK36561.1"/>
    </source>
</evidence>
<dbReference type="Gene3D" id="3.40.50.150">
    <property type="entry name" value="Vaccinia Virus protein VP39"/>
    <property type="match status" value="1"/>
</dbReference>
<dbReference type="RefSeq" id="WP_013864415.1">
    <property type="nucleotide sequence ID" value="NC_015635.1"/>
</dbReference>
<dbReference type="InterPro" id="IPR029063">
    <property type="entry name" value="SAM-dependent_MTases_sf"/>
</dbReference>
<dbReference type="eggNOG" id="COG2226">
    <property type="taxonomic scope" value="Bacteria"/>
</dbReference>
<dbReference type="SUPFAM" id="SSF53335">
    <property type="entry name" value="S-adenosyl-L-methionine-dependent methyltransferases"/>
    <property type="match status" value="1"/>
</dbReference>
<dbReference type="InterPro" id="IPR013216">
    <property type="entry name" value="Methyltransf_11"/>
</dbReference>
<dbReference type="STRING" id="1032480.MLP_35470"/>
<reference evidence="2 3" key="1">
    <citation type="submission" date="2011-05" db="EMBL/GenBank/DDBJ databases">
        <title>Whole genome sequence of Microlunatus phosphovorus NM-1.</title>
        <authorList>
            <person name="Hosoyama A."/>
            <person name="Sasaki K."/>
            <person name="Harada T."/>
            <person name="Igarashi R."/>
            <person name="Kawakoshi A."/>
            <person name="Sasagawa M."/>
            <person name="Fukada J."/>
            <person name="Nakamura S."/>
            <person name="Katano Y."/>
            <person name="Hanada S."/>
            <person name="Kamagata Y."/>
            <person name="Nakamura N."/>
            <person name="Yamazaki S."/>
            <person name="Fujita N."/>
        </authorList>
    </citation>
    <scope>NUCLEOTIDE SEQUENCE [LARGE SCALE GENOMIC DNA]</scope>
    <source>
        <strain evidence="3">ATCC 700054 / DSM 10555 / JCM 9379 / NBRC 101784 / NCIMB 13414 / VKM Ac-1990 / NM-1</strain>
    </source>
</reference>
<dbReference type="PANTHER" id="PTHR43591">
    <property type="entry name" value="METHYLTRANSFERASE"/>
    <property type="match status" value="1"/>
</dbReference>
<accession>F5XNB1</accession>
<dbReference type="AlphaFoldDB" id="F5XNB1"/>
<proteinExistence type="predicted"/>
<dbReference type="GO" id="GO:0008757">
    <property type="term" value="F:S-adenosylmethionine-dependent methyltransferase activity"/>
    <property type="evidence" value="ECO:0007669"/>
    <property type="project" value="InterPro"/>
</dbReference>
<dbReference type="HOGENOM" id="CLU_1106159_0_0_11"/>
<dbReference type="KEGG" id="mph:MLP_35470"/>
<feature type="domain" description="Methyltransferase type 11" evidence="1">
    <location>
        <begin position="45"/>
        <end position="120"/>
    </location>
</feature>
<dbReference type="CDD" id="cd02440">
    <property type="entry name" value="AdoMet_MTases"/>
    <property type="match status" value="1"/>
</dbReference>
<gene>
    <name evidence="2" type="ordered locus">MLP_35470</name>
</gene>
<protein>
    <recommendedName>
        <fullName evidence="1">Methyltransferase type 11 domain-containing protein</fullName>
    </recommendedName>
</protein>
<organism evidence="2 3">
    <name type="scientific">Microlunatus phosphovorus (strain ATCC 700054 / DSM 10555 / JCM 9379 / NBRC 101784 / NCIMB 13414 / VKM Ac-1990 / NM-1)</name>
    <dbReference type="NCBI Taxonomy" id="1032480"/>
    <lineage>
        <taxon>Bacteria</taxon>
        <taxon>Bacillati</taxon>
        <taxon>Actinomycetota</taxon>
        <taxon>Actinomycetes</taxon>
        <taxon>Propionibacteriales</taxon>
        <taxon>Propionibacteriaceae</taxon>
        <taxon>Microlunatus</taxon>
    </lineage>
</organism>
<dbReference type="Proteomes" id="UP000007947">
    <property type="component" value="Chromosome"/>
</dbReference>